<keyword evidence="7" id="KW-0547">Nucleotide-binding</keyword>
<dbReference type="PANTHER" id="PTHR43711">
    <property type="entry name" value="TWO-COMPONENT HISTIDINE KINASE"/>
    <property type="match status" value="1"/>
</dbReference>
<evidence type="ECO:0000256" key="4">
    <source>
        <dbReference type="ARBA" id="ARBA00022475"/>
    </source>
</evidence>
<comment type="caution">
    <text evidence="14">The sequence shown here is derived from an EMBL/GenBank/DDBJ whole genome shotgun (WGS) entry which is preliminary data.</text>
</comment>
<dbReference type="Gene3D" id="1.10.287.130">
    <property type="match status" value="1"/>
</dbReference>
<evidence type="ECO:0000256" key="6">
    <source>
        <dbReference type="ARBA" id="ARBA00022679"/>
    </source>
</evidence>
<dbReference type="PATRIC" id="fig|1576480.3.peg.174"/>
<dbReference type="Pfam" id="PF16927">
    <property type="entry name" value="HisKA_7TM"/>
    <property type="match status" value="1"/>
</dbReference>
<dbReference type="Gene3D" id="3.30.565.10">
    <property type="entry name" value="Histidine kinase-like ATPase, C-terminal domain"/>
    <property type="match status" value="1"/>
</dbReference>
<dbReference type="InterPro" id="IPR036890">
    <property type="entry name" value="HATPase_C_sf"/>
</dbReference>
<feature type="transmembrane region" description="Helical" evidence="12">
    <location>
        <begin position="135"/>
        <end position="154"/>
    </location>
</feature>
<sequence length="723" mass="80611">MSAASSLNIGILILNIIIGVYILVRSGRKLDRIFFGLFVVFSSGISFAILMLSLSPSLFWGRMINATAALTSGSLFLFAYSLKEKYRVSLNKKLFLGLLVLLVLNTILALSSLSVEGVEFSGGGVGPVRGPLYQLMQAFTITLALWGLVKIASFYRKSKGLDKLQLQYLGIGLGLFTLSGIFVSVVLPQFEIFRFRSLTSSFQILMTIPVTYAILRYRLFDIRIALQSGIAMLLIAATGPSMYFFILRIVELAAPERVNSLTPFVVAATVIVMFLAGIQAVRIFQRVTERFFFRGTYLYVETLRKITGVLNRATSVGDFGTKLTRTIAEIFKTKKAAFLLWDEKRNIFVPIYAQTLSDREILTFPRDHVLIQLMEKSDGPLLTEEMAERTPSVEQIENLKRSGLAICSPIRVRGKIEAFLCLGEKGSGDPYTTRDTSLLEAVSHESGVALENAKLYTSLDEKVRERTRSLREVQKQELEKARDVARLKDEFFFIATHELRTPATAIGGFLSLVSEAKEKFPRDIRENLDFMSQANDHLKQLINDLLEISREEAGNLVTKTEPHDFSPILAEVANEVLPMARERGIKLSADITVAPQILCDPGKLKEVLMNLVTNAIKYNRDKGTVSISAFRQPGEDSLIVEVRDTGYGIPEEVQKKIFQKFFRVGAKETQDVLGTGLGLFITRMLVEKMGGKIRFSSVKGEGSTFTFSLPLAQGKSKKDKLPK</sequence>
<dbReference type="InterPro" id="IPR036097">
    <property type="entry name" value="HisK_dim/P_sf"/>
</dbReference>
<evidence type="ECO:0000256" key="2">
    <source>
        <dbReference type="ARBA" id="ARBA00004236"/>
    </source>
</evidence>
<feature type="transmembrane region" description="Helical" evidence="12">
    <location>
        <begin position="166"/>
        <end position="187"/>
    </location>
</feature>
<keyword evidence="11 12" id="KW-0472">Membrane</keyword>
<evidence type="ECO:0000256" key="3">
    <source>
        <dbReference type="ARBA" id="ARBA00012438"/>
    </source>
</evidence>
<keyword evidence="12" id="KW-0812">Transmembrane</keyword>
<dbReference type="SMART" id="SM00387">
    <property type="entry name" value="HATPase_c"/>
    <property type="match status" value="1"/>
</dbReference>
<evidence type="ECO:0000259" key="13">
    <source>
        <dbReference type="PROSITE" id="PS50109"/>
    </source>
</evidence>
<feature type="transmembrane region" description="Helical" evidence="12">
    <location>
        <begin position="6"/>
        <end position="24"/>
    </location>
</feature>
<dbReference type="SUPFAM" id="SSF55874">
    <property type="entry name" value="ATPase domain of HSP90 chaperone/DNA topoisomerase II/histidine kinase"/>
    <property type="match status" value="1"/>
</dbReference>
<dbReference type="PROSITE" id="PS50109">
    <property type="entry name" value="HIS_KIN"/>
    <property type="match status" value="1"/>
</dbReference>
<dbReference type="PANTHER" id="PTHR43711:SF1">
    <property type="entry name" value="HISTIDINE KINASE 1"/>
    <property type="match status" value="1"/>
</dbReference>
<dbReference type="SMART" id="SM00388">
    <property type="entry name" value="HisKA"/>
    <property type="match status" value="1"/>
</dbReference>
<evidence type="ECO:0000256" key="11">
    <source>
        <dbReference type="ARBA" id="ARBA00023136"/>
    </source>
</evidence>
<keyword evidence="8 14" id="KW-0418">Kinase</keyword>
<dbReference type="GO" id="GO:0000155">
    <property type="term" value="F:phosphorelay sensor kinase activity"/>
    <property type="evidence" value="ECO:0007669"/>
    <property type="project" value="InterPro"/>
</dbReference>
<dbReference type="EMBL" id="LDXK01000001">
    <property type="protein sequence ID" value="KRT67764.1"/>
    <property type="molecule type" value="Genomic_DNA"/>
</dbReference>
<dbReference type="InterPro" id="IPR003594">
    <property type="entry name" value="HATPase_dom"/>
</dbReference>
<feature type="transmembrane region" description="Helical" evidence="12">
    <location>
        <begin position="59"/>
        <end position="82"/>
    </location>
</feature>
<name>A0A0T5ZY75_UNCKA</name>
<keyword evidence="9" id="KW-0067">ATP-binding</keyword>
<comment type="subcellular location">
    <subcellularLocation>
        <location evidence="2">Cell membrane</location>
    </subcellularLocation>
</comment>
<dbReference type="Pfam" id="PF00512">
    <property type="entry name" value="HisKA"/>
    <property type="match status" value="1"/>
</dbReference>
<comment type="catalytic activity">
    <reaction evidence="1">
        <text>ATP + protein L-histidine = ADP + protein N-phospho-L-histidine.</text>
        <dbReference type="EC" id="2.7.13.3"/>
    </reaction>
</comment>
<evidence type="ECO:0000313" key="15">
    <source>
        <dbReference type="Proteomes" id="UP000051297"/>
    </source>
</evidence>
<dbReference type="EC" id="2.7.13.3" evidence="3"/>
<proteinExistence type="predicted"/>
<keyword evidence="4" id="KW-1003">Cell membrane</keyword>
<dbReference type="InterPro" id="IPR004358">
    <property type="entry name" value="Sig_transdc_His_kin-like_C"/>
</dbReference>
<organism evidence="14 15">
    <name type="scientific">candidate division WWE3 bacterium CSP1-7</name>
    <dbReference type="NCBI Taxonomy" id="1576480"/>
    <lineage>
        <taxon>Bacteria</taxon>
        <taxon>Katanobacteria</taxon>
    </lineage>
</organism>
<dbReference type="SUPFAM" id="SSF47384">
    <property type="entry name" value="Homodimeric domain of signal transducing histidine kinase"/>
    <property type="match status" value="1"/>
</dbReference>
<keyword evidence="5" id="KW-0597">Phosphoprotein</keyword>
<evidence type="ECO:0000256" key="5">
    <source>
        <dbReference type="ARBA" id="ARBA00022553"/>
    </source>
</evidence>
<evidence type="ECO:0000256" key="8">
    <source>
        <dbReference type="ARBA" id="ARBA00022777"/>
    </source>
</evidence>
<evidence type="ECO:0000256" key="10">
    <source>
        <dbReference type="ARBA" id="ARBA00023012"/>
    </source>
</evidence>
<dbReference type="InterPro" id="IPR029016">
    <property type="entry name" value="GAF-like_dom_sf"/>
</dbReference>
<feature type="transmembrane region" description="Helical" evidence="12">
    <location>
        <begin position="33"/>
        <end position="53"/>
    </location>
</feature>
<dbReference type="AlphaFoldDB" id="A0A0T5ZY75"/>
<gene>
    <name evidence="14" type="ORF">XU08_C0001G0174</name>
</gene>
<feature type="transmembrane region" description="Helical" evidence="12">
    <location>
        <begin position="262"/>
        <end position="284"/>
    </location>
</feature>
<evidence type="ECO:0000256" key="9">
    <source>
        <dbReference type="ARBA" id="ARBA00022840"/>
    </source>
</evidence>
<dbReference type="GO" id="GO:0005886">
    <property type="term" value="C:plasma membrane"/>
    <property type="evidence" value="ECO:0007669"/>
    <property type="project" value="UniProtKB-SubCell"/>
</dbReference>
<evidence type="ECO:0000256" key="7">
    <source>
        <dbReference type="ARBA" id="ARBA00022741"/>
    </source>
</evidence>
<keyword evidence="6" id="KW-0808">Transferase</keyword>
<protein>
    <recommendedName>
        <fullName evidence="3">histidine kinase</fullName>
        <ecNumber evidence="3">2.7.13.3</ecNumber>
    </recommendedName>
</protein>
<dbReference type="Proteomes" id="UP000051297">
    <property type="component" value="Unassembled WGS sequence"/>
</dbReference>
<dbReference type="SUPFAM" id="SSF55781">
    <property type="entry name" value="GAF domain-like"/>
    <property type="match status" value="1"/>
</dbReference>
<evidence type="ECO:0000256" key="1">
    <source>
        <dbReference type="ARBA" id="ARBA00000085"/>
    </source>
</evidence>
<keyword evidence="12" id="KW-1133">Transmembrane helix</keyword>
<dbReference type="STRING" id="1576480.XU08_C0001G0174"/>
<evidence type="ECO:0000256" key="12">
    <source>
        <dbReference type="SAM" id="Phobius"/>
    </source>
</evidence>
<reference evidence="14 15" key="1">
    <citation type="submission" date="2015-05" db="EMBL/GenBank/DDBJ databases">
        <title>Critical biogeochemical functions in the subsurface are associated with bacteria from new phyla and little studied lineages.</title>
        <authorList>
            <person name="Hug L.A."/>
            <person name="Thomas B.C."/>
            <person name="Sharon I."/>
            <person name="Brown C.T."/>
            <person name="Sharma R."/>
            <person name="Hettich R.L."/>
            <person name="Wilkins M.J."/>
            <person name="Williams K.H."/>
            <person name="Singh A."/>
            <person name="Banfield J.F."/>
        </authorList>
    </citation>
    <scope>NUCLEOTIDE SEQUENCE [LARGE SCALE GENOMIC DNA]</scope>
    <source>
        <strain evidence="14">CSP1-7</strain>
    </source>
</reference>
<keyword evidence="10" id="KW-0902">Two-component regulatory system</keyword>
<dbReference type="FunFam" id="3.30.565.10:FF:000023">
    <property type="entry name" value="PAS domain-containing sensor histidine kinase"/>
    <property type="match status" value="1"/>
</dbReference>
<evidence type="ECO:0000313" key="14">
    <source>
        <dbReference type="EMBL" id="KRT67764.1"/>
    </source>
</evidence>
<dbReference type="InterPro" id="IPR005467">
    <property type="entry name" value="His_kinase_dom"/>
</dbReference>
<dbReference type="InterPro" id="IPR050736">
    <property type="entry name" value="Sensor_HK_Regulatory"/>
</dbReference>
<dbReference type="Gene3D" id="3.30.450.40">
    <property type="match status" value="1"/>
</dbReference>
<feature type="transmembrane region" description="Helical" evidence="12">
    <location>
        <begin position="229"/>
        <end position="250"/>
    </location>
</feature>
<dbReference type="GO" id="GO:0005524">
    <property type="term" value="F:ATP binding"/>
    <property type="evidence" value="ECO:0007669"/>
    <property type="project" value="UniProtKB-KW"/>
</dbReference>
<dbReference type="InterPro" id="IPR031621">
    <property type="entry name" value="HisKA_7TM"/>
</dbReference>
<dbReference type="Pfam" id="PF02518">
    <property type="entry name" value="HATPase_c"/>
    <property type="match status" value="1"/>
</dbReference>
<feature type="transmembrane region" description="Helical" evidence="12">
    <location>
        <begin position="94"/>
        <end position="115"/>
    </location>
</feature>
<dbReference type="PRINTS" id="PR00344">
    <property type="entry name" value="BCTRLSENSOR"/>
</dbReference>
<dbReference type="InterPro" id="IPR003661">
    <property type="entry name" value="HisK_dim/P_dom"/>
</dbReference>
<accession>A0A0T5ZY75</accession>
<feature type="domain" description="Histidine kinase" evidence="13">
    <location>
        <begin position="494"/>
        <end position="713"/>
    </location>
</feature>
<dbReference type="CDD" id="cd00082">
    <property type="entry name" value="HisKA"/>
    <property type="match status" value="1"/>
</dbReference>